<feature type="domain" description="Penicillin-binding protein transpeptidase" evidence="12">
    <location>
        <begin position="321"/>
        <end position="571"/>
    </location>
</feature>
<dbReference type="PANTHER" id="PTHR32282:SF15">
    <property type="entry name" value="PENICILLIN-BINDING PROTEIN 1C"/>
    <property type="match status" value="1"/>
</dbReference>
<dbReference type="GO" id="GO:0004180">
    <property type="term" value="F:carboxypeptidase activity"/>
    <property type="evidence" value="ECO:0007669"/>
    <property type="project" value="UniProtKB-KW"/>
</dbReference>
<evidence type="ECO:0000259" key="14">
    <source>
        <dbReference type="Pfam" id="PF06832"/>
    </source>
</evidence>
<comment type="caution">
    <text evidence="15">The sequence shown here is derived from an EMBL/GenBank/DDBJ whole genome shotgun (WGS) entry which is preliminary data.</text>
</comment>
<evidence type="ECO:0000256" key="5">
    <source>
        <dbReference type="ARBA" id="ARBA00022670"/>
    </source>
</evidence>
<keyword evidence="8" id="KW-0378">Hydrolase</keyword>
<dbReference type="SUPFAM" id="SSF53955">
    <property type="entry name" value="Lysozyme-like"/>
    <property type="match status" value="1"/>
</dbReference>
<evidence type="ECO:0000256" key="10">
    <source>
        <dbReference type="ARBA" id="ARBA00044770"/>
    </source>
</evidence>
<dbReference type="GO" id="GO:0030288">
    <property type="term" value="C:outer membrane-bounded periplasmic space"/>
    <property type="evidence" value="ECO:0007669"/>
    <property type="project" value="TreeGrafter"/>
</dbReference>
<feature type="domain" description="Glycosyl transferase family 51" evidence="13">
    <location>
        <begin position="66"/>
        <end position="230"/>
    </location>
</feature>
<name>A0AAQ1SPJ1_LEPIR</name>
<keyword evidence="5" id="KW-0645">Protease</keyword>
<evidence type="ECO:0000256" key="9">
    <source>
        <dbReference type="ARBA" id="ARBA00023268"/>
    </source>
</evidence>
<dbReference type="PANTHER" id="PTHR32282">
    <property type="entry name" value="BINDING PROTEIN TRANSPEPTIDASE, PUTATIVE-RELATED"/>
    <property type="match status" value="1"/>
</dbReference>
<evidence type="ECO:0000313" key="15">
    <source>
        <dbReference type="EMBL" id="SOR62575.1"/>
    </source>
</evidence>
<evidence type="ECO:0000256" key="2">
    <source>
        <dbReference type="ARBA" id="ARBA00007090"/>
    </source>
</evidence>
<dbReference type="Pfam" id="PF00912">
    <property type="entry name" value="Transgly"/>
    <property type="match status" value="1"/>
</dbReference>
<evidence type="ECO:0000256" key="6">
    <source>
        <dbReference type="ARBA" id="ARBA00022676"/>
    </source>
</evidence>
<dbReference type="InterPro" id="IPR050396">
    <property type="entry name" value="Glycosyltr_51/Transpeptidase"/>
</dbReference>
<dbReference type="Gene3D" id="3.40.710.10">
    <property type="entry name" value="DD-peptidase/beta-lactamase superfamily"/>
    <property type="match status" value="1"/>
</dbReference>
<dbReference type="AlphaFoldDB" id="A0AAQ1SPJ1"/>
<keyword evidence="6" id="KW-0328">Glycosyltransferase</keyword>
<dbReference type="GO" id="GO:0009252">
    <property type="term" value="P:peptidoglycan biosynthetic process"/>
    <property type="evidence" value="ECO:0007669"/>
    <property type="project" value="InterPro"/>
</dbReference>
<dbReference type="InterPro" id="IPR036950">
    <property type="entry name" value="PBP_transglycosylase"/>
</dbReference>
<evidence type="ECO:0000313" key="16">
    <source>
        <dbReference type="Proteomes" id="UP000234460"/>
    </source>
</evidence>
<dbReference type="EC" id="2.4.99.28" evidence="10"/>
<accession>A0AAQ1SPJ1</accession>
<sequence length="709" mass="80598">MIQRTLIKIRIMPKVIRLILWLLSIFLYTNLLFSEEEKNKEIPSYKEIRNSYRPSDGVILDHHGRILQTIRWNVRERKLSWTEEGEIPETFLLALFLQEDKRFFEHSGVDRIAILGSIKDRLFGSSRRGASTLSMQLAGIFLGTKPGQRNIFDKWEQMQTAQKIEKTWTKNEILTAYLNLTQFRGELRGLRAASRGLFQKEPSTLSDTESILLVAMLPYPGASYKVLAKRSCILAKKIQKEELCDYFESVAKKATSKINNLPSTEGIAYHVALKIFRENPEIFSIDGKIKTTIDFDLQWKITEIAKNNLYGLKKQNVSETGILVLDNISGAVLAYIGNLEDSNSFYVDAIQSKRQAGSTLKPFLYGLAFEKEILKPNSILEDSPAEWNAVSGIYKPSNYSDTYHGNVQAKYALASSLNIPAIRVLDLVNVPDFVEKLKELGLNGLKRADFYGSSLALGTADVTLFELTNAYRTLANGGISSKPTFFPFEAKRTVQENFKEGNFWNRVYTKKSADTLSEILSDREYRSLSFGLNNYLSTRFFTAVKTGTSQDMRDNWCIGYSKKYTVGVWVGNMNGKPMWDVSGVTGAAPIWNTVINLLQEREEQPNNLTLKNSYIPPARQLTELSKIPKILIPGNETIYALDPDIPEGRQKLHFYASQFDSGFKWILDGKSIQEAKEKEVFWKPEKGFHILSLQDQNGKIIDSVVFEVR</sequence>
<dbReference type="EMBL" id="OEJX01000044">
    <property type="protein sequence ID" value="SOR62575.1"/>
    <property type="molecule type" value="Genomic_DNA"/>
</dbReference>
<dbReference type="InterPro" id="IPR009647">
    <property type="entry name" value="PBP_C"/>
</dbReference>
<feature type="domain" description="Penicillin-binding C-terminal" evidence="14">
    <location>
        <begin position="621"/>
        <end position="705"/>
    </location>
</feature>
<dbReference type="InterPro" id="IPR001460">
    <property type="entry name" value="PCN-bd_Tpept"/>
</dbReference>
<evidence type="ECO:0000259" key="13">
    <source>
        <dbReference type="Pfam" id="PF00912"/>
    </source>
</evidence>
<comment type="similarity">
    <text evidence="2">In the C-terminal section; belongs to the transpeptidase family.</text>
</comment>
<keyword evidence="4" id="KW-0121">Carboxypeptidase</keyword>
<keyword evidence="7" id="KW-0808">Transferase</keyword>
<protein>
    <recommendedName>
        <fullName evidence="10">peptidoglycan glycosyltransferase</fullName>
        <ecNumber evidence="10">2.4.99.28</ecNumber>
    </recommendedName>
</protein>
<organism evidence="15 16">
    <name type="scientific">Leptospira interrogans serovar Manilae</name>
    <dbReference type="NCBI Taxonomy" id="214675"/>
    <lineage>
        <taxon>Bacteria</taxon>
        <taxon>Pseudomonadati</taxon>
        <taxon>Spirochaetota</taxon>
        <taxon>Spirochaetia</taxon>
        <taxon>Leptospirales</taxon>
        <taxon>Leptospiraceae</taxon>
        <taxon>Leptospira</taxon>
    </lineage>
</organism>
<comment type="catalytic activity">
    <reaction evidence="11">
        <text>[GlcNAc-(1-&gt;4)-Mur2Ac(oyl-L-Ala-gamma-D-Glu-L-Lys-D-Ala-D-Ala)](n)-di-trans,octa-cis-undecaprenyl diphosphate + beta-D-GlcNAc-(1-&gt;4)-Mur2Ac(oyl-L-Ala-gamma-D-Glu-L-Lys-D-Ala-D-Ala)-di-trans,octa-cis-undecaprenyl diphosphate = [GlcNAc-(1-&gt;4)-Mur2Ac(oyl-L-Ala-gamma-D-Glu-L-Lys-D-Ala-D-Ala)](n+1)-di-trans,octa-cis-undecaprenyl diphosphate + di-trans,octa-cis-undecaprenyl diphosphate + H(+)</text>
        <dbReference type="Rhea" id="RHEA:23708"/>
        <dbReference type="Rhea" id="RHEA-COMP:9602"/>
        <dbReference type="Rhea" id="RHEA-COMP:9603"/>
        <dbReference type="ChEBI" id="CHEBI:15378"/>
        <dbReference type="ChEBI" id="CHEBI:58405"/>
        <dbReference type="ChEBI" id="CHEBI:60033"/>
        <dbReference type="ChEBI" id="CHEBI:78435"/>
        <dbReference type="EC" id="2.4.99.28"/>
    </reaction>
</comment>
<dbReference type="InterPro" id="IPR001264">
    <property type="entry name" value="Glyco_trans_51"/>
</dbReference>
<dbReference type="Pfam" id="PF00905">
    <property type="entry name" value="Transpeptidase"/>
    <property type="match status" value="1"/>
</dbReference>
<dbReference type="Gene3D" id="1.10.3810.10">
    <property type="entry name" value="Biosynthetic peptidoglycan transglycosylase-like"/>
    <property type="match status" value="1"/>
</dbReference>
<dbReference type="NCBIfam" id="TIGR02073">
    <property type="entry name" value="PBP_1c"/>
    <property type="match status" value="1"/>
</dbReference>
<comment type="pathway">
    <text evidence="1">Cell wall biogenesis; peptidoglycan biosynthesis.</text>
</comment>
<evidence type="ECO:0000256" key="1">
    <source>
        <dbReference type="ARBA" id="ARBA00004752"/>
    </source>
</evidence>
<dbReference type="GO" id="GO:0008658">
    <property type="term" value="F:penicillin binding"/>
    <property type="evidence" value="ECO:0007669"/>
    <property type="project" value="InterPro"/>
</dbReference>
<dbReference type="Pfam" id="PF06832">
    <property type="entry name" value="BiPBP_C"/>
    <property type="match status" value="1"/>
</dbReference>
<dbReference type="InterPro" id="IPR023346">
    <property type="entry name" value="Lysozyme-like_dom_sf"/>
</dbReference>
<dbReference type="GO" id="GO:0006508">
    <property type="term" value="P:proteolysis"/>
    <property type="evidence" value="ECO:0007669"/>
    <property type="project" value="UniProtKB-KW"/>
</dbReference>
<evidence type="ECO:0000256" key="8">
    <source>
        <dbReference type="ARBA" id="ARBA00022801"/>
    </source>
</evidence>
<dbReference type="FunFam" id="3.40.710.10:FF:000111">
    <property type="entry name" value="Penicillin-binding protein 1C"/>
    <property type="match status" value="1"/>
</dbReference>
<gene>
    <name evidence="15" type="primary">pbp</name>
    <name evidence="15" type="ORF">LMANV2_490013</name>
</gene>
<dbReference type="Proteomes" id="UP000234460">
    <property type="component" value="Chromosome LMANV2"/>
</dbReference>
<proteinExistence type="inferred from homology"/>
<dbReference type="InterPro" id="IPR012338">
    <property type="entry name" value="Beta-lactam/transpept-like"/>
</dbReference>
<evidence type="ECO:0000256" key="7">
    <source>
        <dbReference type="ARBA" id="ARBA00022679"/>
    </source>
</evidence>
<evidence type="ECO:0000259" key="12">
    <source>
        <dbReference type="Pfam" id="PF00905"/>
    </source>
</evidence>
<dbReference type="GO" id="GO:0008955">
    <property type="term" value="F:peptidoglycan glycosyltransferase activity"/>
    <property type="evidence" value="ECO:0007669"/>
    <property type="project" value="UniProtKB-EC"/>
</dbReference>
<dbReference type="SUPFAM" id="SSF56601">
    <property type="entry name" value="beta-lactamase/transpeptidase-like"/>
    <property type="match status" value="1"/>
</dbReference>
<dbReference type="InterPro" id="IPR011815">
    <property type="entry name" value="PBP_1c"/>
</dbReference>
<evidence type="ECO:0000256" key="3">
    <source>
        <dbReference type="ARBA" id="ARBA00007739"/>
    </source>
</evidence>
<evidence type="ECO:0000256" key="4">
    <source>
        <dbReference type="ARBA" id="ARBA00022645"/>
    </source>
</evidence>
<keyword evidence="9" id="KW-0511">Multifunctional enzyme</keyword>
<comment type="similarity">
    <text evidence="3">In the N-terminal section; belongs to the glycosyltransferase 51 family.</text>
</comment>
<evidence type="ECO:0000256" key="11">
    <source>
        <dbReference type="ARBA" id="ARBA00049902"/>
    </source>
</evidence>
<reference evidence="15 16" key="1">
    <citation type="submission" date="2017-11" db="EMBL/GenBank/DDBJ databases">
        <authorList>
            <person name="Lechat P."/>
        </authorList>
    </citation>
    <scope>NUCLEOTIDE SEQUENCE [LARGE SCALE GENOMIC DNA]</scope>
    <source>
        <strain evidence="15">L495</strain>
    </source>
</reference>